<comment type="caution">
    <text evidence="1">The sequence shown here is derived from an EMBL/GenBank/DDBJ whole genome shotgun (WGS) entry which is preliminary data.</text>
</comment>
<name>A0A317ST50_9PEZI</name>
<gene>
    <name evidence="1" type="ORF">C7212DRAFT_342603</name>
</gene>
<proteinExistence type="predicted"/>
<sequence>MVTGLVYTKVDGNGDHRDEIFRVKRSLARGAQSIRRMRVRNSANPKTAYANEPGCSLPPSIQQMENQILALQKKTEDYEEALKVEGEARKEATEALEEKTQALTHEVTILHPLKGTAIDIQQCLFATYRGRQDAMRIDDPYIIDSGNLRAHAGDVILDIYLFKNHLIGFEESFSDLYGSEQLVDDMNARATGIKNPRLGWSFEQEAEFRNFVNATTVFVDRVWASC</sequence>
<dbReference type="Proteomes" id="UP000246991">
    <property type="component" value="Unassembled WGS sequence"/>
</dbReference>
<organism evidence="1 2">
    <name type="scientific">Tuber magnatum</name>
    <name type="common">white Piedmont truffle</name>
    <dbReference type="NCBI Taxonomy" id="42249"/>
    <lineage>
        <taxon>Eukaryota</taxon>
        <taxon>Fungi</taxon>
        <taxon>Dikarya</taxon>
        <taxon>Ascomycota</taxon>
        <taxon>Pezizomycotina</taxon>
        <taxon>Pezizomycetes</taxon>
        <taxon>Pezizales</taxon>
        <taxon>Tuberaceae</taxon>
        <taxon>Tuber</taxon>
    </lineage>
</organism>
<dbReference type="EMBL" id="PYWC01000020">
    <property type="protein sequence ID" value="PWW77705.1"/>
    <property type="molecule type" value="Genomic_DNA"/>
</dbReference>
<keyword evidence="2" id="KW-1185">Reference proteome</keyword>
<evidence type="ECO:0000313" key="2">
    <source>
        <dbReference type="Proteomes" id="UP000246991"/>
    </source>
</evidence>
<reference evidence="1 2" key="1">
    <citation type="submission" date="2018-03" db="EMBL/GenBank/DDBJ databases">
        <title>Genomes of Pezizomycetes fungi and the evolution of truffles.</title>
        <authorList>
            <person name="Murat C."/>
            <person name="Payen T."/>
            <person name="Noel B."/>
            <person name="Kuo A."/>
            <person name="Martin F.M."/>
        </authorList>
    </citation>
    <scope>NUCLEOTIDE SEQUENCE [LARGE SCALE GENOMIC DNA]</scope>
    <source>
        <strain evidence="1">091103-1</strain>
    </source>
</reference>
<evidence type="ECO:0000313" key="1">
    <source>
        <dbReference type="EMBL" id="PWW77705.1"/>
    </source>
</evidence>
<protein>
    <submittedName>
        <fullName evidence="1">Uncharacterized protein</fullName>
    </submittedName>
</protein>
<accession>A0A317ST50</accession>
<dbReference type="AlphaFoldDB" id="A0A317ST50"/>